<dbReference type="Gene3D" id="3.40.50.1110">
    <property type="entry name" value="SGNH hydrolase"/>
    <property type="match status" value="2"/>
</dbReference>
<evidence type="ECO:0000259" key="2">
    <source>
        <dbReference type="Pfam" id="PF03629"/>
    </source>
</evidence>
<dbReference type="SUPFAM" id="SSF49785">
    <property type="entry name" value="Galactose-binding domain-like"/>
    <property type="match status" value="1"/>
</dbReference>
<dbReference type="PANTHER" id="PTHR22901">
    <property type="entry name" value="SIALATE O-ACETYLESTERASE"/>
    <property type="match status" value="1"/>
</dbReference>
<dbReference type="Pfam" id="PF03629">
    <property type="entry name" value="SASA"/>
    <property type="match status" value="1"/>
</dbReference>
<dbReference type="EMBL" id="DSGB01000005">
    <property type="protein sequence ID" value="HER96485.1"/>
    <property type="molecule type" value="Genomic_DNA"/>
</dbReference>
<accession>A0A7V2F7L9</accession>
<protein>
    <recommendedName>
        <fullName evidence="2">Sialate O-acetylesterase domain-containing protein</fullName>
    </recommendedName>
</protein>
<dbReference type="InterPro" id="IPR005181">
    <property type="entry name" value="SASA"/>
</dbReference>
<dbReference type="SUPFAM" id="SSF52266">
    <property type="entry name" value="SGNH hydrolase"/>
    <property type="match status" value="1"/>
</dbReference>
<name>A0A7V2F7L9_RHOMR</name>
<evidence type="ECO:0000256" key="1">
    <source>
        <dbReference type="ARBA" id="ARBA00022801"/>
    </source>
</evidence>
<dbReference type="InterPro" id="IPR036514">
    <property type="entry name" value="SGNH_hydro_sf"/>
</dbReference>
<evidence type="ECO:0000313" key="3">
    <source>
        <dbReference type="EMBL" id="HER96485.1"/>
    </source>
</evidence>
<dbReference type="InterPro" id="IPR008979">
    <property type="entry name" value="Galactose-bd-like_sf"/>
</dbReference>
<dbReference type="GO" id="GO:0001681">
    <property type="term" value="F:sialate O-acetylesterase activity"/>
    <property type="evidence" value="ECO:0007669"/>
    <property type="project" value="InterPro"/>
</dbReference>
<keyword evidence="1" id="KW-0378">Hydrolase</keyword>
<sequence length="678" mass="76585">MRNAIWGLALLGIATVSGCSSNVQQLRLAPIFADHMVLQRQQPIRIWGWATPQTTLRIRLDTLEVQAQADANGRWMATLPPLEAGGPYTLEVQAGPNTLILRDVLIGEVWLASGQSNMEMPLVPRAAGWSPNDSVLGATETIRQANCASIRLLTVEHAVALTPQETLSNTWQICSPETLPTFSAVAYFFGHKLHEALGVPIGLILSSWGGTPAEAWVDREHLRKLPDFQDLIVRLEATEPILRELEAWRTQLEQREVPSDTTFWSTLELNDTLYAHTPLSDTLTMILPSRWEDTPLGAFDGVVWFQKSVEVPENWIGRELILELGPIDDMDRTYFNGHQVGGYQQLGYWETPRRYRIPPELVERQNLIAVRVIDTQGGGGLWGRSEQLRLYPKDQPEVALSLAGPWHYLPVAELVGRRLYVFGKGDFSYTGRPKLPIAIGPNTPTTLFNGMIYPLIPFSMRGAIWYQGESNVGRAGQYERLFPTLIQCWREHWNLGEFPFYFVQIAPYDYGPQARSQRLREAQLRTMLSVPHTGMVVTIDVGDERNFHPARKREVGERLARWALAHTYGFKDITFSGPIYERMTREGNRIRLYFRYADEGLVLQPTADQSAFVVAGADRVFYPAYVRVEGNTLVVWSPNVPNPQAVRYGWSNTPHAVLFNRAGLPASPFRTDDWPEGD</sequence>
<proteinExistence type="predicted"/>
<organism evidence="3">
    <name type="scientific">Rhodothermus marinus</name>
    <name type="common">Rhodothermus obamensis</name>
    <dbReference type="NCBI Taxonomy" id="29549"/>
    <lineage>
        <taxon>Bacteria</taxon>
        <taxon>Pseudomonadati</taxon>
        <taxon>Rhodothermota</taxon>
        <taxon>Rhodothermia</taxon>
        <taxon>Rhodothermales</taxon>
        <taxon>Rhodothermaceae</taxon>
        <taxon>Rhodothermus</taxon>
    </lineage>
</organism>
<dbReference type="PROSITE" id="PS51257">
    <property type="entry name" value="PROKAR_LIPOPROTEIN"/>
    <property type="match status" value="1"/>
</dbReference>
<gene>
    <name evidence="3" type="ORF">ENO59_08215</name>
</gene>
<comment type="caution">
    <text evidence="3">The sequence shown here is derived from an EMBL/GenBank/DDBJ whole genome shotgun (WGS) entry which is preliminary data.</text>
</comment>
<dbReference type="AlphaFoldDB" id="A0A7V2F7L9"/>
<reference evidence="3" key="1">
    <citation type="journal article" date="2020" name="mSystems">
        <title>Genome- and Community-Level Interaction Insights into Carbon Utilization and Element Cycling Functions of Hydrothermarchaeota in Hydrothermal Sediment.</title>
        <authorList>
            <person name="Zhou Z."/>
            <person name="Liu Y."/>
            <person name="Xu W."/>
            <person name="Pan J."/>
            <person name="Luo Z.H."/>
            <person name="Li M."/>
        </authorList>
    </citation>
    <scope>NUCLEOTIDE SEQUENCE [LARGE SCALE GENOMIC DNA]</scope>
    <source>
        <strain evidence="3">SpSt-143</strain>
    </source>
</reference>
<feature type="domain" description="Sialate O-acetylesterase" evidence="2">
    <location>
        <begin position="460"/>
        <end position="562"/>
    </location>
</feature>
<dbReference type="InterPro" id="IPR039329">
    <property type="entry name" value="SIAE"/>
</dbReference>
<dbReference type="GO" id="GO:0005975">
    <property type="term" value="P:carbohydrate metabolic process"/>
    <property type="evidence" value="ECO:0007669"/>
    <property type="project" value="InterPro"/>
</dbReference>
<dbReference type="GO" id="GO:0004553">
    <property type="term" value="F:hydrolase activity, hydrolyzing O-glycosyl compounds"/>
    <property type="evidence" value="ECO:0007669"/>
    <property type="project" value="InterPro"/>
</dbReference>
<dbReference type="PANTHER" id="PTHR22901:SF0">
    <property type="entry name" value="SIALATE O-ACETYLESTERASE"/>
    <property type="match status" value="1"/>
</dbReference>